<feature type="compositionally biased region" description="Basic and acidic residues" evidence="1">
    <location>
        <begin position="282"/>
        <end position="293"/>
    </location>
</feature>
<reference evidence="3 4" key="1">
    <citation type="submission" date="2018-11" db="EMBL/GenBank/DDBJ databases">
        <title>Genome sequence of Saitozyma podzolica DSM 27192.</title>
        <authorList>
            <person name="Aliyu H."/>
            <person name="Gorte O."/>
            <person name="Ochsenreither K."/>
        </authorList>
    </citation>
    <scope>NUCLEOTIDE SEQUENCE [LARGE SCALE GENOMIC DNA]</scope>
    <source>
        <strain evidence="3 4">DSM 27192</strain>
    </source>
</reference>
<evidence type="ECO:0000259" key="2">
    <source>
        <dbReference type="Pfam" id="PF25534"/>
    </source>
</evidence>
<feature type="compositionally biased region" description="Basic and acidic residues" evidence="1">
    <location>
        <begin position="300"/>
        <end position="312"/>
    </location>
</feature>
<feature type="domain" description="DUF7918" evidence="2">
    <location>
        <begin position="17"/>
        <end position="232"/>
    </location>
</feature>
<evidence type="ECO:0000313" key="3">
    <source>
        <dbReference type="EMBL" id="RSH94690.1"/>
    </source>
</evidence>
<dbReference type="Pfam" id="PF25534">
    <property type="entry name" value="DUF7918"/>
    <property type="match status" value="1"/>
</dbReference>
<dbReference type="PANTHER" id="PTHR36223">
    <property type="entry name" value="BETA-LACTAMASE-TYPE TRANSPEPTIDASE FOLD DOMAIN CONTAINING PROTEIN"/>
    <property type="match status" value="1"/>
</dbReference>
<dbReference type="AlphaFoldDB" id="A0A427YU86"/>
<dbReference type="EMBL" id="RSCD01000002">
    <property type="protein sequence ID" value="RSH94690.1"/>
    <property type="molecule type" value="Genomic_DNA"/>
</dbReference>
<comment type="caution">
    <text evidence="3">The sequence shown here is derived from an EMBL/GenBank/DDBJ whole genome shotgun (WGS) entry which is preliminary data.</text>
</comment>
<organism evidence="3 4">
    <name type="scientific">Saitozyma podzolica</name>
    <dbReference type="NCBI Taxonomy" id="1890683"/>
    <lineage>
        <taxon>Eukaryota</taxon>
        <taxon>Fungi</taxon>
        <taxon>Dikarya</taxon>
        <taxon>Basidiomycota</taxon>
        <taxon>Agaricomycotina</taxon>
        <taxon>Tremellomycetes</taxon>
        <taxon>Tremellales</taxon>
        <taxon>Trimorphomycetaceae</taxon>
        <taxon>Saitozyma</taxon>
    </lineage>
</organism>
<evidence type="ECO:0000313" key="4">
    <source>
        <dbReference type="Proteomes" id="UP000279259"/>
    </source>
</evidence>
<evidence type="ECO:0000256" key="1">
    <source>
        <dbReference type="SAM" id="MobiDB-lite"/>
    </source>
</evidence>
<dbReference type="PANTHER" id="PTHR36223:SF1">
    <property type="entry name" value="TRANSCRIPTION ELONGATION FACTOR EAF N-TERMINAL DOMAIN-CONTAINING PROTEIN"/>
    <property type="match status" value="1"/>
</dbReference>
<name>A0A427YU86_9TREE</name>
<accession>A0A427YU86</accession>
<gene>
    <name evidence="3" type="ORF">EHS25_004495</name>
</gene>
<dbReference type="STRING" id="1890683.A0A427YU86"/>
<feature type="region of interest" description="Disordered" evidence="1">
    <location>
        <begin position="282"/>
        <end position="312"/>
    </location>
</feature>
<dbReference type="OrthoDB" id="3364132at2759"/>
<dbReference type="InterPro" id="IPR057678">
    <property type="entry name" value="DUF7918"/>
</dbReference>
<dbReference type="Proteomes" id="UP000279259">
    <property type="component" value="Unassembled WGS sequence"/>
</dbReference>
<keyword evidence="4" id="KW-1185">Reference proteome</keyword>
<sequence>MRLGGQFSGCEAWVQDANGNRLNEYEVKGVEGKDGEPDQMECYLECEDGQEFTVVLRRAAVEEPEIGELRERDDVRAIMFADGRRMGARSLVRGRWPEATFDSAREVKDGQWYQSKYRFAPIRLTDNDDEAFHDYNILQKLGTLHLDLHLGVHRGRKRYTGGTGPAMEIGPIHESSKKGLIGSWVGKGQSTLARAPASGTRFDRRSRHGADYRVVFKYRTKELLMAGEVIERPQDQAGVETVGTSAQRKRQRSPSIEFIAEYIPTESHRLKKIKRLEADLRSLRGGGEVKDEPASQEQEGDSRRDAIDMTQE</sequence>
<proteinExistence type="predicted"/>
<protein>
    <recommendedName>
        <fullName evidence="2">DUF7918 domain-containing protein</fullName>
    </recommendedName>
</protein>